<evidence type="ECO:0000256" key="5">
    <source>
        <dbReference type="ARBA" id="ARBA00022741"/>
    </source>
</evidence>
<dbReference type="PANTHER" id="PTHR43527">
    <property type="entry name" value="4-DIPHOSPHOCYTIDYL-2-C-METHYL-D-ERYTHRITOL KINASE, CHLOROPLASTIC"/>
    <property type="match status" value="1"/>
</dbReference>
<evidence type="ECO:0000256" key="4">
    <source>
        <dbReference type="ARBA" id="ARBA00022679"/>
    </source>
</evidence>
<keyword evidence="4 10" id="KW-0808">Transferase</keyword>
<dbReference type="InterPro" id="IPR014721">
    <property type="entry name" value="Ribsml_uS5_D2-typ_fold_subgr"/>
</dbReference>
<dbReference type="Gene3D" id="3.30.230.10">
    <property type="match status" value="1"/>
</dbReference>
<evidence type="ECO:0000256" key="3">
    <source>
        <dbReference type="ARBA" id="ARBA00017473"/>
    </source>
</evidence>
<dbReference type="InterPro" id="IPR013750">
    <property type="entry name" value="GHMP_kinase_C_dom"/>
</dbReference>
<dbReference type="SUPFAM" id="SSF54211">
    <property type="entry name" value="Ribosomal protein S5 domain 2-like"/>
    <property type="match status" value="1"/>
</dbReference>
<dbReference type="InterPro" id="IPR006204">
    <property type="entry name" value="GHMP_kinase_N_dom"/>
</dbReference>
<name>A0A917CMG5_9GAMM</name>
<feature type="active site" evidence="10">
    <location>
        <position position="140"/>
    </location>
</feature>
<organism evidence="13 14">
    <name type="scientific">Arenimonas maotaiensis</name>
    <dbReference type="NCBI Taxonomy" id="1446479"/>
    <lineage>
        <taxon>Bacteria</taxon>
        <taxon>Pseudomonadati</taxon>
        <taxon>Pseudomonadota</taxon>
        <taxon>Gammaproteobacteria</taxon>
        <taxon>Lysobacterales</taxon>
        <taxon>Lysobacteraceae</taxon>
        <taxon>Arenimonas</taxon>
    </lineage>
</organism>
<sequence length="291" mass="31344">MIDSDWSRWPAPAKLNLFLRITGRRADGYHELQTVFQLLDWGDDIRIRIRADGAVARHGEAGYGVPAEQDITVRAARALQAATGCRLGADIAIDKRIPLGGGFGGGSSDAASVLVALNQLWRVGLDEDALAALGLALGADVPVFVRGRNAWAEGVGERLTPMALPPAWFLLIDSGVHVPTAELFRSPRLTRDQNPVKIASYASGSLLDNAFEPVVRQLQPRVDRVFTEMARYGKVALTGTGGGCFLRFDSQESAREAQAGLPAGYRSWVVASVSESPLLRALRQAQRTTTA</sequence>
<comment type="similarity">
    <text evidence="1 10">Belongs to the GHMP kinase family. IspE subfamily.</text>
</comment>
<evidence type="ECO:0000259" key="11">
    <source>
        <dbReference type="Pfam" id="PF00288"/>
    </source>
</evidence>
<evidence type="ECO:0000313" key="13">
    <source>
        <dbReference type="EMBL" id="GGF91031.1"/>
    </source>
</evidence>
<comment type="caution">
    <text evidence="13">The sequence shown here is derived from an EMBL/GenBank/DDBJ whole genome shotgun (WGS) entry which is preliminary data.</text>
</comment>
<gene>
    <name evidence="10 13" type="primary">ispE</name>
    <name evidence="13" type="ORF">GCM10010960_11190</name>
</gene>
<dbReference type="InterPro" id="IPR020568">
    <property type="entry name" value="Ribosomal_Su5_D2-typ_SF"/>
</dbReference>
<dbReference type="Gene3D" id="3.30.70.890">
    <property type="entry name" value="GHMP kinase, C-terminal domain"/>
    <property type="match status" value="1"/>
</dbReference>
<keyword evidence="6 10" id="KW-0418">Kinase</keyword>
<feature type="domain" description="GHMP kinase N-terminal" evidence="11">
    <location>
        <begin position="72"/>
        <end position="147"/>
    </location>
</feature>
<feature type="domain" description="GHMP kinase C-terminal" evidence="12">
    <location>
        <begin position="198"/>
        <end position="265"/>
    </location>
</feature>
<dbReference type="InterPro" id="IPR036554">
    <property type="entry name" value="GHMP_kinase_C_sf"/>
</dbReference>
<evidence type="ECO:0000256" key="8">
    <source>
        <dbReference type="ARBA" id="ARBA00023229"/>
    </source>
</evidence>
<comment type="pathway">
    <text evidence="10">Isoprenoid biosynthesis; isopentenyl diphosphate biosynthesis via DXP pathway; isopentenyl diphosphate from 1-deoxy-D-xylulose 5-phosphate: step 3/6.</text>
</comment>
<accession>A0A917CMG5</accession>
<evidence type="ECO:0000256" key="6">
    <source>
        <dbReference type="ARBA" id="ARBA00022777"/>
    </source>
</evidence>
<reference evidence="13" key="1">
    <citation type="journal article" date="2014" name="Int. J. Syst. Evol. Microbiol.">
        <title>Complete genome sequence of Corynebacterium casei LMG S-19264T (=DSM 44701T), isolated from a smear-ripened cheese.</title>
        <authorList>
            <consortium name="US DOE Joint Genome Institute (JGI-PGF)"/>
            <person name="Walter F."/>
            <person name="Albersmeier A."/>
            <person name="Kalinowski J."/>
            <person name="Ruckert C."/>
        </authorList>
    </citation>
    <scope>NUCLEOTIDE SEQUENCE</scope>
    <source>
        <strain evidence="13">CGMCC 1.12726</strain>
    </source>
</reference>
<keyword evidence="14" id="KW-1185">Reference proteome</keyword>
<evidence type="ECO:0000259" key="12">
    <source>
        <dbReference type="Pfam" id="PF08544"/>
    </source>
</evidence>
<dbReference type="Pfam" id="PF00288">
    <property type="entry name" value="GHMP_kinases_N"/>
    <property type="match status" value="1"/>
</dbReference>
<keyword evidence="7 10" id="KW-0067">ATP-binding</keyword>
<evidence type="ECO:0000256" key="9">
    <source>
        <dbReference type="ARBA" id="ARBA00032554"/>
    </source>
</evidence>
<dbReference type="EMBL" id="BMFO01000002">
    <property type="protein sequence ID" value="GGF91031.1"/>
    <property type="molecule type" value="Genomic_DNA"/>
</dbReference>
<evidence type="ECO:0000256" key="10">
    <source>
        <dbReference type="HAMAP-Rule" id="MF_00061"/>
    </source>
</evidence>
<dbReference type="PANTHER" id="PTHR43527:SF2">
    <property type="entry name" value="4-DIPHOSPHOCYTIDYL-2-C-METHYL-D-ERYTHRITOL KINASE, CHLOROPLASTIC"/>
    <property type="match status" value="1"/>
</dbReference>
<feature type="active site" evidence="10">
    <location>
        <position position="14"/>
    </location>
</feature>
<dbReference type="SUPFAM" id="SSF55060">
    <property type="entry name" value="GHMP Kinase, C-terminal domain"/>
    <property type="match status" value="1"/>
</dbReference>
<reference evidence="13" key="2">
    <citation type="submission" date="2020-09" db="EMBL/GenBank/DDBJ databases">
        <authorList>
            <person name="Sun Q."/>
            <person name="Zhou Y."/>
        </authorList>
    </citation>
    <scope>NUCLEOTIDE SEQUENCE</scope>
    <source>
        <strain evidence="13">CGMCC 1.12726</strain>
    </source>
</reference>
<evidence type="ECO:0000256" key="2">
    <source>
        <dbReference type="ARBA" id="ARBA00012052"/>
    </source>
</evidence>
<dbReference type="EC" id="2.7.1.148" evidence="2 10"/>
<comment type="function">
    <text evidence="10">Catalyzes the phosphorylation of the position 2 hydroxy group of 4-diphosphocytidyl-2C-methyl-D-erythritol.</text>
</comment>
<dbReference type="GO" id="GO:0005524">
    <property type="term" value="F:ATP binding"/>
    <property type="evidence" value="ECO:0007669"/>
    <property type="project" value="UniProtKB-UniRule"/>
</dbReference>
<dbReference type="HAMAP" id="MF_00061">
    <property type="entry name" value="IspE"/>
    <property type="match status" value="1"/>
</dbReference>
<keyword evidence="5 10" id="KW-0547">Nucleotide-binding</keyword>
<dbReference type="NCBIfam" id="TIGR00154">
    <property type="entry name" value="ispE"/>
    <property type="match status" value="1"/>
</dbReference>
<dbReference type="GO" id="GO:0019288">
    <property type="term" value="P:isopentenyl diphosphate biosynthetic process, methylerythritol 4-phosphate pathway"/>
    <property type="evidence" value="ECO:0007669"/>
    <property type="project" value="UniProtKB-UniRule"/>
</dbReference>
<evidence type="ECO:0000313" key="14">
    <source>
        <dbReference type="Proteomes" id="UP000632858"/>
    </source>
</evidence>
<evidence type="ECO:0000256" key="7">
    <source>
        <dbReference type="ARBA" id="ARBA00022840"/>
    </source>
</evidence>
<dbReference type="InterPro" id="IPR004424">
    <property type="entry name" value="IspE"/>
</dbReference>
<dbReference type="GO" id="GO:0050515">
    <property type="term" value="F:4-(cytidine 5'-diphospho)-2-C-methyl-D-erythritol kinase activity"/>
    <property type="evidence" value="ECO:0007669"/>
    <property type="project" value="UniProtKB-UniRule"/>
</dbReference>
<dbReference type="PIRSF" id="PIRSF010376">
    <property type="entry name" value="IspE"/>
    <property type="match status" value="1"/>
</dbReference>
<feature type="binding site" evidence="10">
    <location>
        <begin position="98"/>
        <end position="108"/>
    </location>
    <ligand>
        <name>ATP</name>
        <dbReference type="ChEBI" id="CHEBI:30616"/>
    </ligand>
</feature>
<comment type="catalytic activity">
    <reaction evidence="10">
        <text>4-CDP-2-C-methyl-D-erythritol + ATP = 4-CDP-2-C-methyl-D-erythritol 2-phosphate + ADP + H(+)</text>
        <dbReference type="Rhea" id="RHEA:18437"/>
        <dbReference type="ChEBI" id="CHEBI:15378"/>
        <dbReference type="ChEBI" id="CHEBI:30616"/>
        <dbReference type="ChEBI" id="CHEBI:57823"/>
        <dbReference type="ChEBI" id="CHEBI:57919"/>
        <dbReference type="ChEBI" id="CHEBI:456216"/>
        <dbReference type="EC" id="2.7.1.148"/>
    </reaction>
</comment>
<evidence type="ECO:0000256" key="1">
    <source>
        <dbReference type="ARBA" id="ARBA00009684"/>
    </source>
</evidence>
<keyword evidence="8 10" id="KW-0414">Isoprene biosynthesis</keyword>
<dbReference type="Proteomes" id="UP000632858">
    <property type="component" value="Unassembled WGS sequence"/>
</dbReference>
<proteinExistence type="inferred from homology"/>
<dbReference type="Pfam" id="PF08544">
    <property type="entry name" value="GHMP_kinases_C"/>
    <property type="match status" value="1"/>
</dbReference>
<dbReference type="GO" id="GO:0016114">
    <property type="term" value="P:terpenoid biosynthetic process"/>
    <property type="evidence" value="ECO:0007669"/>
    <property type="project" value="UniProtKB-UniRule"/>
</dbReference>
<protein>
    <recommendedName>
        <fullName evidence="3 10">4-diphosphocytidyl-2-C-methyl-D-erythritol kinase</fullName>
        <shortName evidence="10">CMK</shortName>
        <ecNumber evidence="2 10">2.7.1.148</ecNumber>
    </recommendedName>
    <alternativeName>
        <fullName evidence="9 10">4-(cytidine-5'-diphospho)-2-C-methyl-D-erythritol kinase</fullName>
    </alternativeName>
</protein>
<dbReference type="AlphaFoldDB" id="A0A917CMG5"/>